<feature type="region of interest" description="Leucine repeat I (LRI)" evidence="3">
    <location>
        <begin position="2459"/>
        <end position="2519"/>
    </location>
</feature>
<feature type="region of interest" description="Leucine repeat II (LRII)" evidence="3">
    <location>
        <begin position="2038"/>
        <end position="2070"/>
    </location>
</feature>
<comment type="caution">
    <text evidence="6">The sequence shown here is derived from an EMBL/GenBank/DDBJ whole genome shotgun (WGS) entry which is preliminary data.</text>
</comment>
<feature type="region of interest" description="Leucine repeat I (LRI)" evidence="3">
    <location>
        <begin position="3124"/>
        <end position="3184"/>
    </location>
</feature>
<feature type="region of interest" description="Disordered" evidence="4">
    <location>
        <begin position="1522"/>
        <end position="1543"/>
    </location>
</feature>
<protein>
    <submittedName>
        <fullName evidence="6">Uncharacterized protein</fullName>
    </submittedName>
</protein>
<keyword evidence="5" id="KW-0812">Transmembrane</keyword>
<keyword evidence="5" id="KW-0472">Membrane</keyword>
<feature type="region of interest" description="Leucine repeat I (LRI)" evidence="3">
    <location>
        <begin position="404"/>
        <end position="464"/>
    </location>
</feature>
<feature type="region of interest" description="Leucine repeat II (LRII)" evidence="3">
    <location>
        <begin position="2619"/>
        <end position="2651"/>
    </location>
</feature>
<feature type="region of interest" description="Disordered" evidence="4">
    <location>
        <begin position="1678"/>
        <end position="1698"/>
    </location>
</feature>
<feature type="region of interest" description="VHIID" evidence="3">
    <location>
        <begin position="1957"/>
        <end position="2022"/>
    </location>
</feature>
<dbReference type="Proteomes" id="UP000626092">
    <property type="component" value="Unassembled WGS sequence"/>
</dbReference>
<organism evidence="6 7">
    <name type="scientific">Rhododendron simsii</name>
    <name type="common">Sims's rhododendron</name>
    <dbReference type="NCBI Taxonomy" id="118357"/>
    <lineage>
        <taxon>Eukaryota</taxon>
        <taxon>Viridiplantae</taxon>
        <taxon>Streptophyta</taxon>
        <taxon>Embryophyta</taxon>
        <taxon>Tracheophyta</taxon>
        <taxon>Spermatophyta</taxon>
        <taxon>Magnoliopsida</taxon>
        <taxon>eudicotyledons</taxon>
        <taxon>Gunneridae</taxon>
        <taxon>Pentapetalae</taxon>
        <taxon>asterids</taxon>
        <taxon>Ericales</taxon>
        <taxon>Ericaceae</taxon>
        <taxon>Ericoideae</taxon>
        <taxon>Rhodoreae</taxon>
        <taxon>Rhododendron</taxon>
    </lineage>
</organism>
<reference evidence="6" key="1">
    <citation type="submission" date="2019-11" db="EMBL/GenBank/DDBJ databases">
        <authorList>
            <person name="Liu Y."/>
            <person name="Hou J."/>
            <person name="Li T.-Q."/>
            <person name="Guan C.-H."/>
            <person name="Wu X."/>
            <person name="Wu H.-Z."/>
            <person name="Ling F."/>
            <person name="Zhang R."/>
            <person name="Shi X.-G."/>
            <person name="Ren J.-P."/>
            <person name="Chen E.-F."/>
            <person name="Sun J.-M."/>
        </authorList>
    </citation>
    <scope>NUCLEOTIDE SEQUENCE</scope>
    <source>
        <strain evidence="6">Adult_tree_wgs_1</strain>
        <tissue evidence="6">Leaves</tissue>
    </source>
</reference>
<feature type="region of interest" description="SAW" evidence="3">
    <location>
        <begin position="704"/>
        <end position="779"/>
    </location>
</feature>
<feature type="short sequence motif" description="LXXLL motif" evidence="3">
    <location>
        <begin position="2087"/>
        <end position="2091"/>
    </location>
</feature>
<feature type="region of interest" description="VHIID" evidence="3">
    <location>
        <begin position="1258"/>
        <end position="1323"/>
    </location>
</feature>
<feature type="region of interest" description="Disordered" evidence="4">
    <location>
        <begin position="1563"/>
        <end position="1599"/>
    </location>
</feature>
<feature type="region of interest" description="Disordered" evidence="4">
    <location>
        <begin position="3043"/>
        <end position="3077"/>
    </location>
</feature>
<feature type="compositionally biased region" description="Basic and acidic residues" evidence="4">
    <location>
        <begin position="289"/>
        <end position="308"/>
    </location>
</feature>
<name>A0A834G5H9_RHOSS</name>
<feature type="transmembrane region" description="Helical" evidence="5">
    <location>
        <begin position="847"/>
        <end position="869"/>
    </location>
</feature>
<feature type="region of interest" description="VHIID" evidence="3">
    <location>
        <begin position="2538"/>
        <end position="2603"/>
    </location>
</feature>
<dbReference type="PROSITE" id="PS50985">
    <property type="entry name" value="GRAS"/>
    <property type="match status" value="5"/>
</dbReference>
<feature type="region of interest" description="Disordered" evidence="4">
    <location>
        <begin position="362"/>
        <end position="399"/>
    </location>
</feature>
<feature type="short sequence motif" description="LXXLL motif" evidence="3">
    <location>
        <begin position="1388"/>
        <end position="1392"/>
    </location>
</feature>
<accession>A0A834G5H9</accession>
<proteinExistence type="inferred from homology"/>
<evidence type="ECO:0000256" key="2">
    <source>
        <dbReference type="ARBA" id="ARBA00023163"/>
    </source>
</evidence>
<feature type="compositionally biased region" description="Basic and acidic residues" evidence="4">
    <location>
        <begin position="2374"/>
        <end position="2389"/>
    </location>
</feature>
<feature type="compositionally biased region" description="Low complexity" evidence="4">
    <location>
        <begin position="1527"/>
        <end position="1542"/>
    </location>
</feature>
<feature type="region of interest" description="VHIID" evidence="3">
    <location>
        <begin position="3203"/>
        <end position="3268"/>
    </location>
</feature>
<keyword evidence="7" id="KW-1185">Reference proteome</keyword>
<feature type="region of interest" description="SAW" evidence="3">
    <location>
        <begin position="2757"/>
        <end position="2832"/>
    </location>
</feature>
<feature type="region of interest" description="Leucine repeat II (LRII)" evidence="3">
    <location>
        <begin position="1339"/>
        <end position="1371"/>
    </location>
</feature>
<feature type="short sequence motif" description="LXXLL motif" evidence="3">
    <location>
        <begin position="615"/>
        <end position="619"/>
    </location>
</feature>
<dbReference type="Pfam" id="PF03514">
    <property type="entry name" value="GRAS"/>
    <property type="match status" value="5"/>
</dbReference>
<comment type="similarity">
    <text evidence="3">Belongs to the GRAS family.</text>
</comment>
<evidence type="ECO:0000256" key="3">
    <source>
        <dbReference type="PROSITE-ProRule" id="PRU01191"/>
    </source>
</evidence>
<dbReference type="PANTHER" id="PTHR31636">
    <property type="entry name" value="OSJNBA0084A10.13 PROTEIN-RELATED"/>
    <property type="match status" value="1"/>
</dbReference>
<evidence type="ECO:0000313" key="7">
    <source>
        <dbReference type="Proteomes" id="UP000626092"/>
    </source>
</evidence>
<keyword evidence="5" id="KW-1133">Transmembrane helix</keyword>
<feature type="region of interest" description="SAW" evidence="3">
    <location>
        <begin position="2176"/>
        <end position="2249"/>
    </location>
</feature>
<evidence type="ECO:0000256" key="1">
    <source>
        <dbReference type="ARBA" id="ARBA00023015"/>
    </source>
</evidence>
<keyword evidence="2" id="KW-0804">Transcription</keyword>
<feature type="short sequence motif" description="VHIID" evidence="3">
    <location>
        <begin position="516"/>
        <end position="520"/>
    </location>
</feature>
<gene>
    <name evidence="6" type="ORF">RHSIM_Rhsim13G0080100</name>
</gene>
<feature type="region of interest" description="Disordered" evidence="4">
    <location>
        <begin position="2374"/>
        <end position="2407"/>
    </location>
</feature>
<dbReference type="EMBL" id="WJXA01000013">
    <property type="protein sequence ID" value="KAF7120048.1"/>
    <property type="molecule type" value="Genomic_DNA"/>
</dbReference>
<feature type="region of interest" description="SAW" evidence="3">
    <location>
        <begin position="3422"/>
        <end position="3497"/>
    </location>
</feature>
<feature type="region of interest" description="Disordered" evidence="4">
    <location>
        <begin position="170"/>
        <end position="211"/>
    </location>
</feature>
<sequence>MAFEDWVDQLDVESLLPETYLVLVEGIKTFSDFDRAFELHTVMDPRFTEVSYPTSGFEFDDDAFSPAFSPSEILGNTFQVQDKPDDLSLLLDPFLPPDPNPGFVGLTSSGSSEVESPDDSDFSDDVLKFINTILMEENMEQKPCMFHDPLTLQATEKSLYDVIGQKYPVSPNQPPLDFNQNSKSPNENLFSSSSEQSSNSNTSSGNSVESQWIVDPGTFGYNFEATTESSTDNSGPMNSPMSSHLIPNMISDSQFILQFKRGVEEASKFLPSNNPLIIDLGSYTMSPGSKEEAPEVLVKTEKDEREHSPNVSRGRKNRHHREDSDLEEERSSKFSAVYVEEESDLSDMFDKLLQCNEKAEPTCCDADEDVQSEETKTTQQNEHPHASKGRKTRAKKQESKNEVVDLRTLLINCAQSVAAEDRRTAYDQLKNIRQHSSPSGDGSQRLANVFANGLEARLAGTGSQLYAALAFKRISAAEKLKAYQLYFSACPFMKICIIYANLMIADLAMTSCKKKLHIVDFGIQYGVQWPMLIKHLSTLPGGAPELRITGIELPQSGFRPAEFVEETGRRLAKYCERYNVRFEYHAIAQKWETIKLEELKIYNDELLAVNSLFTLKNLLDDSVVEDSPRDAVLMLIRKMNPDIFVHTTINGSYTAPFFITRFREALFNFSSLFDMLDATIPSENQHRRNFEQGFYGREIMNVIACEGLERVERPETYKQWQARSIRAGFRILPLKQELVKKFRGKVKAFYHEHFEIEVDGQWMLQGWKGRTFYYGFVPTVAGQGCLTIQSWEFCGTTLTARGFETSSRYGFESKVESAAMRTSAGSLEGSSPVGCLISPFVMKLVEYLLLAIAILVVFKHFVVAIAVLVSRRSKRKWHVSVSCRGLDGRFILILVVSEVDILNLDFNPKFVFQSYNVKDLSESVERDSAQKNELCSSVLRYINQVLMEEDDSENKPFMIQDSTLDAAEKYLSEILYQKYPSFPNQHLPHGDTSSSSDDSITNGFSNCTNSRINAYNSAESAQISNLHKYNPSFNGNFQTNPKSFFPPTFCDTVPDLAIGDGGILVVEKNKLNLQLRKSKERILEVVEKDEGDFQESLVRGRKSLHQEESDLEDEMRSNKHFADCPHESVLREMFAKVSMSYDGNKANEENMESQQNESAKGSNVVLACTRKGATKREAIDMRSLLIQCMESVANNDHRRANSLLKQIRSRSSPSGNGSQRLAHYFSNSLDARLLGTGSLKTKVLSAISLSNADVLKAHKLCLSSLPFMETSYFFSAQLIMDLAQKADAIHIIHFGIVFGLQWPPLIQRLSTRPGGPPKLRITGIDLPVVGFRPGSRVKETGRRLANYCKRFSVPFQYNGFEQNWETVSVEDLGIEKGEVLVVNCAFHLMYLLDDTLMEHSPRDAVLSLFRRINPDMFIHSIVNAAYNSPFFISRFREALFHYSALFDMFEANVPRENEERMLFEREVWGNEILGIIACEGLERIQRPETYKQWQIRTQRAGFRQLPLSQGIMKTVKSKRLAIDNRQSRSSSNSSTGVSDASSFENLHRPQRFVDTVAVEYRESNSQLTLNNDNGGFGETEEDPAEPGVPAAAAGGGEADGGYHIMDFPFSSNVKDLSESVERDSAQENELCSSVLRYINQVLMEDDDSENKPFMIQDSTLDAAEKSLSEVLYQKYPSFPNQHLPHEDTSSSSDDSITNSFSNCTNSRINAYNSAESAQISNLHKYNPSFNGNFQTNPKSFFLPTFRDAVPDLAIGDGGILDVEKNRLTLELRKSKERILEVMEKDEGDFQESLVRGRKSLHREESDLEDEMRSNKHFADCPHESFLREMFANVSVSWDGNEANEENMESQQNESAKGSNVVLACTRKGATKREAVDMRSLLIQCMESVSNNDHRRANSLLKQIRSRSSPSGDGSQRLAHYFSNSLEARLLGTGSLQNKVLSGVSASRLLNADVLKAHKLCLSSLPFMETSYFFSAQSIMDLAQKADAIHIIHFGIVYGLHWPPLIQRLSTRPGGPPKLRITGIDLPVVGFRLGSRVKETGRRLANYCKRFSVPFQYNGFEQNWETVSVEDLGIEKGEVLVVNCSFQLMYLLDDTLMEHSPRDAVLSLFRRINPDMFIHSIVNAAYNSPFFISRFREALFHYSALFDMFEANVPRENEERMLFEREVWGNEILGIIACEGFERVRRPETYKQWQIRTQRAGFRQLPLCQGFRSSIPFMEGFTYLNDEYEFNPNLGSSYSDHHEFDLPYPVSDHGIGDIPVLNGFDEEEENYFSDAVLKYINQVLMEDDDDDDVENKSTLHVAEKSLYDVLVNKNENHPSPSQSLYPHHDASVSFSSSNFSLLSGGGVEETKRVILSSDYEIVDFDNNRLADHEGKKKVLEGKKESGDLMRGRKSHHNDGEDDLEEGRSNKQLAVSAEESVLHELFDKVLFFDAEEDESALNSIDGYSGGTKKRVSKKEAVDMRSLLIECMNSIASSDHKRADELLKQIRKLSSPSGNSSQRLAHCFANALEAHLAGTGNMIYKELAAKNMITSDALRAYKMYMSVFPFLKMSNYFATQTSLEIAEKASTLHFIHFDIMHGIQLPPLIQSLSRRPGGPPKLRVTAIDCPQPGFRPAAVVEETGHRLENYCKRFNVPFEYNFIVRKWETIHLEELKLQRDEVVVVNSFYKFHSLLDDTILENSPREAVLDLIKRIRPNVFILGVGNGGFNSPFFDSRFREALFYFSTLFEMFEACVPRENPERMKYETDIYGKEIMNVIACEGLERVERPETYKQWHVRTLRAGFRQLPLNQEIMKKIKAKVKSSYDKNFLVDEASDWLLQGWKGRVATDYMILVCTFHGKIVQQEEQFDSQGMLDNVILLLSSGCSSSLRVYLYAGFRSSIPFMEGFTYLNDEYEFNPNLGSSYSDHHEFDLPYPVSDHGIVDIPFSTGLDEKEENDFSDAVLKYINQVLMEDDDDDDVEDKSTLHVAEKSLYDVLVNKNENHPSPSQPFYPHHDASVSFSSSNFSFLSGGGVEETKRVILGSDYENVDFDNNWLADHEGKKKVLEGKKESGDLMRGRKSHHNDDEDDLEEGRSNKQLSVSTEESVLHELFDKVLFFDAEEDESALNSIDGYSGGTKKRVRKKEAVDMRSLLIECMNSIASSDHKRADELLKQIRKRSFPSGNSSQRLAHCFANALEAHLAGTGGMIYKDLTAKNMITSDALRAYKMYMSTIPFLKMSNYFATQTSLEIAEKATTLHFIHFHIMHGIQLPPLIQSLSRRPGGPPKLRVTAIDCPQPGFRPAAVVEETGHRLENYCKRFNVPFEYNFIVRKWETICLEELKLQKDEVVVVNSFYKFHHLLDDTILENSPRDAVLDLIKRIRPDVFIHGVVNGGYNSPFFDSRFREALFYFSTLFEMFESCVPRENSERMKYETDIFGKEVMNVIACEGLERVERPETYKQWHVRTLRAGFQQLPLNQEIMKKIKAKVKSSYNKNFLVDEASDWMLQGWKGRVIFALSCWKAA</sequence>
<feature type="compositionally biased region" description="Polar residues" evidence="4">
    <location>
        <begin position="1563"/>
        <end position="1573"/>
    </location>
</feature>
<keyword evidence="1" id="KW-0805">Transcription regulation</keyword>
<feature type="region of interest" description="Disordered" evidence="4">
    <location>
        <begin position="287"/>
        <end position="335"/>
    </location>
</feature>
<feature type="region of interest" description="Leucine repeat II (LRII)" evidence="3">
    <location>
        <begin position="566"/>
        <end position="598"/>
    </location>
</feature>
<feature type="region of interest" description="Leucine repeat II (LRII)" evidence="3">
    <location>
        <begin position="3284"/>
        <end position="3316"/>
    </location>
</feature>
<feature type="region of interest" description="SAW" evidence="3">
    <location>
        <begin position="1477"/>
        <end position="1559"/>
    </location>
</feature>
<evidence type="ECO:0000256" key="5">
    <source>
        <dbReference type="SAM" id="Phobius"/>
    </source>
</evidence>
<feature type="compositionally biased region" description="Low complexity" evidence="4">
    <location>
        <begin position="186"/>
        <end position="210"/>
    </location>
</feature>
<feature type="compositionally biased region" description="Low complexity" evidence="4">
    <location>
        <begin position="1689"/>
        <end position="1698"/>
    </location>
</feature>
<comment type="caution">
    <text evidence="3">Lacks conserved residue(s) required for the propagation of feature annotation.</text>
</comment>
<dbReference type="OrthoDB" id="10374585at2759"/>
<evidence type="ECO:0000313" key="6">
    <source>
        <dbReference type="EMBL" id="KAF7120048.1"/>
    </source>
</evidence>
<feature type="compositionally biased region" description="Basic and acidic residues" evidence="4">
    <location>
        <begin position="3043"/>
        <end position="3054"/>
    </location>
</feature>
<evidence type="ECO:0000256" key="4">
    <source>
        <dbReference type="SAM" id="MobiDB-lite"/>
    </source>
</evidence>
<dbReference type="InterPro" id="IPR005202">
    <property type="entry name" value="TF_GRAS"/>
</dbReference>
<feature type="region of interest" description="Leucine repeat I (LRI)" evidence="3">
    <location>
        <begin position="1179"/>
        <end position="1239"/>
    </location>
</feature>